<dbReference type="PANTHER" id="PTHR14614">
    <property type="entry name" value="HEPATOCELLULAR CARCINOMA-ASSOCIATED ANTIGEN"/>
    <property type="match status" value="1"/>
</dbReference>
<reference evidence="3" key="1">
    <citation type="submission" date="2011-02" db="EMBL/GenBank/DDBJ databases">
        <title>The Genome Sequence of Capsaspora owczarzaki ATCC 30864.</title>
        <authorList>
            <person name="Russ C."/>
            <person name="Cuomo C."/>
            <person name="Burger G."/>
            <person name="Gray M.W."/>
            <person name="Holland P.W.H."/>
            <person name="King N."/>
            <person name="Lang F.B.F."/>
            <person name="Roger A.J."/>
            <person name="Ruiz-Trillo I."/>
            <person name="Young S.K."/>
            <person name="Zeng Q."/>
            <person name="Gargeya S."/>
            <person name="Alvarado L."/>
            <person name="Berlin A."/>
            <person name="Chapman S.B."/>
            <person name="Chen Z."/>
            <person name="Freedman E."/>
            <person name="Gellesch M."/>
            <person name="Goldberg J."/>
            <person name="Griggs A."/>
            <person name="Gujja S."/>
            <person name="Heilman E."/>
            <person name="Heiman D."/>
            <person name="Howarth C."/>
            <person name="Mehta T."/>
            <person name="Neiman D."/>
            <person name="Pearson M."/>
            <person name="Roberts A."/>
            <person name="Saif S."/>
            <person name="Shea T."/>
            <person name="Shenoy N."/>
            <person name="Sisk P."/>
            <person name="Stolte C."/>
            <person name="Sykes S."/>
            <person name="White J."/>
            <person name="Yandava C."/>
            <person name="Haas B."/>
            <person name="Nusbaum C."/>
            <person name="Birren B."/>
        </authorList>
    </citation>
    <scope>NUCLEOTIDE SEQUENCE</scope>
    <source>
        <strain evidence="3">ATCC 30864</strain>
    </source>
</reference>
<feature type="compositionally biased region" description="Low complexity" evidence="1">
    <location>
        <begin position="80"/>
        <end position="117"/>
    </location>
</feature>
<dbReference type="SUPFAM" id="SSF53335">
    <property type="entry name" value="S-adenosyl-L-methionine-dependent methyltransferases"/>
    <property type="match status" value="1"/>
</dbReference>
<dbReference type="PANTHER" id="PTHR14614:SF132">
    <property type="entry name" value="PROTEIN-LYSINE METHYLTRANSFERASE C42C1.13"/>
    <property type="match status" value="1"/>
</dbReference>
<dbReference type="AlphaFoldDB" id="A0A0D2X2P1"/>
<dbReference type="PhylomeDB" id="A0A0D2X2P1"/>
<dbReference type="eggNOG" id="KOG2793">
    <property type="taxonomic scope" value="Eukaryota"/>
</dbReference>
<organism evidence="2 3">
    <name type="scientific">Capsaspora owczarzaki (strain ATCC 30864)</name>
    <dbReference type="NCBI Taxonomy" id="595528"/>
    <lineage>
        <taxon>Eukaryota</taxon>
        <taxon>Filasterea</taxon>
        <taxon>Capsaspora</taxon>
    </lineage>
</organism>
<evidence type="ECO:0000256" key="1">
    <source>
        <dbReference type="SAM" id="MobiDB-lite"/>
    </source>
</evidence>
<dbReference type="OrthoDB" id="407325at2759"/>
<dbReference type="RefSeq" id="XP_004363512.2">
    <property type="nucleotide sequence ID" value="XM_004363455.2"/>
</dbReference>
<dbReference type="STRING" id="595528.A0A0D2X2P1"/>
<gene>
    <name evidence="2" type="ORF">CAOG_003784</name>
</gene>
<proteinExistence type="predicted"/>
<protein>
    <submittedName>
        <fullName evidence="2">Uncharacterized protein</fullName>
    </submittedName>
</protein>
<feature type="compositionally biased region" description="Basic and acidic residues" evidence="1">
    <location>
        <begin position="28"/>
        <end position="47"/>
    </location>
</feature>
<sequence length="364" mass="39635">MEQQQSSSSSSRHRKRREQLLANMTAEQRAEWDARQAERKELRKVERGGSLGGMWLFQHASDSSELSASSSDDQEEQEEQATGAKRTGAAGKTGSPRSSSSNANANTRRSSTTTHTTGGDDEQEDDDDEPYKALFATHGQQAGYVFKHALQEPTPAQVAILHTPSAGIAFQLWPAAIALCDYLDRQHASNGRDNLAGRTALELGAGTGLVGMAAAKLGAHAVITDLPQVIGFMEQNIALNPELNGGTCTAAGLAWGEPLPAVLPPFEYLLVADCVYWEQLIQPLLDTLKELCPLGSSKVVLVAQLRRRKVENRFFKALPRHFDVEQIETQTTPASRRLIRLMRLTPKPAPVSRPTGKQAPAPRP</sequence>
<dbReference type="Gene3D" id="3.40.50.150">
    <property type="entry name" value="Vaccinia Virus protein VP39"/>
    <property type="match status" value="1"/>
</dbReference>
<feature type="compositionally biased region" description="Acidic residues" evidence="1">
    <location>
        <begin position="119"/>
        <end position="128"/>
    </location>
</feature>
<dbReference type="InterPro" id="IPR019410">
    <property type="entry name" value="Methyltransf_16"/>
</dbReference>
<evidence type="ECO:0000313" key="2">
    <source>
        <dbReference type="EMBL" id="KJE92899.1"/>
    </source>
</evidence>
<feature type="region of interest" description="Disordered" evidence="1">
    <location>
        <begin position="1"/>
        <end position="128"/>
    </location>
</feature>
<dbReference type="EMBL" id="KE346364">
    <property type="protein sequence ID" value="KJE92899.1"/>
    <property type="molecule type" value="Genomic_DNA"/>
</dbReference>
<dbReference type="InterPro" id="IPR029063">
    <property type="entry name" value="SAM-dependent_MTases_sf"/>
</dbReference>
<accession>A0A0D2X2P1</accession>
<dbReference type="InParanoid" id="A0A0D2X2P1"/>
<feature type="compositionally biased region" description="Low complexity" evidence="1">
    <location>
        <begin position="1"/>
        <end position="10"/>
    </location>
</feature>
<evidence type="ECO:0000313" key="3">
    <source>
        <dbReference type="Proteomes" id="UP000008743"/>
    </source>
</evidence>
<dbReference type="Pfam" id="PF10294">
    <property type="entry name" value="Methyltransf_16"/>
    <property type="match status" value="1"/>
</dbReference>
<dbReference type="Proteomes" id="UP000008743">
    <property type="component" value="Unassembled WGS sequence"/>
</dbReference>
<feature type="compositionally biased region" description="Low complexity" evidence="1">
    <location>
        <begin position="60"/>
        <end position="71"/>
    </location>
</feature>
<name>A0A0D2X2P1_CAPO3</name>
<keyword evidence="3" id="KW-1185">Reference proteome</keyword>